<proteinExistence type="predicted"/>
<evidence type="ECO:0000256" key="1">
    <source>
        <dbReference type="SAM" id="MobiDB-lite"/>
    </source>
</evidence>
<dbReference type="EMBL" id="CACVBS010000112">
    <property type="protein sequence ID" value="CAA7271487.1"/>
    <property type="molecule type" value="Genomic_DNA"/>
</dbReference>
<dbReference type="Proteomes" id="UP000467700">
    <property type="component" value="Unassembled WGS sequence"/>
</dbReference>
<dbReference type="OrthoDB" id="21513at2759"/>
<evidence type="ECO:0008006" key="4">
    <source>
        <dbReference type="Google" id="ProtNLM"/>
    </source>
</evidence>
<keyword evidence="3" id="KW-1185">Reference proteome</keyword>
<feature type="region of interest" description="Disordered" evidence="1">
    <location>
        <begin position="282"/>
        <end position="418"/>
    </location>
</feature>
<reference evidence="2 3" key="1">
    <citation type="submission" date="2020-01" db="EMBL/GenBank/DDBJ databases">
        <authorList>
            <person name="Gupta K D."/>
        </authorList>
    </citation>
    <scope>NUCLEOTIDE SEQUENCE [LARGE SCALE GENOMIC DNA]</scope>
</reference>
<gene>
    <name evidence="2" type="ORF">AAE3_LOCUS13735</name>
</gene>
<dbReference type="Gene3D" id="6.10.250.3180">
    <property type="match status" value="1"/>
</dbReference>
<evidence type="ECO:0000313" key="3">
    <source>
        <dbReference type="Proteomes" id="UP000467700"/>
    </source>
</evidence>
<dbReference type="GO" id="GO:0006368">
    <property type="term" value="P:transcription elongation by RNA polymerase II"/>
    <property type="evidence" value="ECO:0007669"/>
    <property type="project" value="InterPro"/>
</dbReference>
<accession>A0A8S0X282</accession>
<dbReference type="AlphaFoldDB" id="A0A8S0X282"/>
<dbReference type="PANTHER" id="PTHR15141">
    <property type="entry name" value="TRANSCRIPTION ELONGATION FACTOR B POLYPEPTIDE 3"/>
    <property type="match status" value="1"/>
</dbReference>
<sequence length="418" mass="47039">MTQYIKWMEPSVDSGMERTERLFPTRHYGQERGKNPQTSESGSSTLVDRAHDRRQEKALAVDLKPTKRWREEELPSVRDEVELAAGGKEHRARPFQSILPTTTMDAADQDPPHRRLPTLVQLCQRAAVANIDAIYSLGDTLAYPLVKPVLEECSPEQLVRFEQLSPHLRKDTPEIWKDLCFRKYRLTAVERYSSDDDPQEPDSWKSRYFTLQDAEAKRIEEVGSRIRSQRREADERKKEKEVKYTDRVPPLKRPRMGAWNTTIQPKSLFQKTRSEASKVQRALNARVLPPMPSTRGYRVQSLTPSPALPSAPPSSTSRVTVHTVIHRRSAAGPSSHTSSSTIRPSPLAVSSKSSPPPPTEPKSIPPAHHTLPSTAAAVAVTDPPGPRVNPKSSPVKKDPMASLFVPKRKLKAYSQRPV</sequence>
<feature type="region of interest" description="Disordered" evidence="1">
    <location>
        <begin position="1"/>
        <end position="59"/>
    </location>
</feature>
<evidence type="ECO:0000313" key="2">
    <source>
        <dbReference type="EMBL" id="CAA7271487.1"/>
    </source>
</evidence>
<protein>
    <recommendedName>
        <fullName evidence="4">Elongin-A</fullName>
    </recommendedName>
</protein>
<feature type="compositionally biased region" description="Pro residues" evidence="1">
    <location>
        <begin position="354"/>
        <end position="364"/>
    </location>
</feature>
<feature type="compositionally biased region" description="Low complexity" evidence="1">
    <location>
        <begin position="330"/>
        <end position="353"/>
    </location>
</feature>
<dbReference type="GO" id="GO:0070449">
    <property type="term" value="C:elongin complex"/>
    <property type="evidence" value="ECO:0007669"/>
    <property type="project" value="InterPro"/>
</dbReference>
<feature type="compositionally biased region" description="Basic and acidic residues" evidence="1">
    <location>
        <begin position="48"/>
        <end position="59"/>
    </location>
</feature>
<feature type="compositionally biased region" description="Basic and acidic residues" evidence="1">
    <location>
        <begin position="15"/>
        <end position="34"/>
    </location>
</feature>
<dbReference type="Pfam" id="PF06881">
    <property type="entry name" value="Elongin_A"/>
    <property type="match status" value="1"/>
</dbReference>
<feature type="compositionally biased region" description="Polar residues" evidence="1">
    <location>
        <begin position="35"/>
        <end position="46"/>
    </location>
</feature>
<organism evidence="2 3">
    <name type="scientific">Cyclocybe aegerita</name>
    <name type="common">Black poplar mushroom</name>
    <name type="synonym">Agrocybe aegerita</name>
    <dbReference type="NCBI Taxonomy" id="1973307"/>
    <lineage>
        <taxon>Eukaryota</taxon>
        <taxon>Fungi</taxon>
        <taxon>Dikarya</taxon>
        <taxon>Basidiomycota</taxon>
        <taxon>Agaricomycotina</taxon>
        <taxon>Agaricomycetes</taxon>
        <taxon>Agaricomycetidae</taxon>
        <taxon>Agaricales</taxon>
        <taxon>Agaricineae</taxon>
        <taxon>Bolbitiaceae</taxon>
        <taxon>Cyclocybe</taxon>
    </lineage>
</organism>
<dbReference type="PANTHER" id="PTHR15141:SF76">
    <property type="entry name" value="TRANSCRIPTION ELONGATION FACTOR B POLYPEPTIDE 3"/>
    <property type="match status" value="1"/>
</dbReference>
<feature type="region of interest" description="Disordered" evidence="1">
    <location>
        <begin position="226"/>
        <end position="257"/>
    </location>
</feature>
<dbReference type="InterPro" id="IPR051870">
    <property type="entry name" value="Elongin-A_domain"/>
</dbReference>
<comment type="caution">
    <text evidence="2">The sequence shown here is derived from an EMBL/GenBank/DDBJ whole genome shotgun (WGS) entry which is preliminary data.</text>
</comment>
<name>A0A8S0X282_CYCAE</name>
<feature type="compositionally biased region" description="Basic and acidic residues" evidence="1">
    <location>
        <begin position="226"/>
        <end position="246"/>
    </location>
</feature>
<dbReference type="InterPro" id="IPR010684">
    <property type="entry name" value="RNA_pol_II_trans_fac_SIII_A"/>
</dbReference>